<dbReference type="OrthoDB" id="9807047at2"/>
<dbReference type="PANTHER" id="PTHR42929:SF1">
    <property type="entry name" value="INNER MEMBRANE ABC TRANSPORTER PERMEASE PROTEIN YDCU-RELATED"/>
    <property type="match status" value="1"/>
</dbReference>
<comment type="subcellular location">
    <subcellularLocation>
        <location evidence="1 8">Cell membrane</location>
        <topology evidence="1 8">Multi-pass membrane protein</topology>
    </subcellularLocation>
</comment>
<name>A0A2V1GWY0_9GAMM</name>
<dbReference type="Gene3D" id="1.10.3720.10">
    <property type="entry name" value="MetI-like"/>
    <property type="match status" value="1"/>
</dbReference>
<feature type="transmembrane region" description="Helical" evidence="8">
    <location>
        <begin position="155"/>
        <end position="178"/>
    </location>
</feature>
<evidence type="ECO:0000256" key="1">
    <source>
        <dbReference type="ARBA" id="ARBA00004651"/>
    </source>
</evidence>
<gene>
    <name evidence="10" type="ORF">DC094_06055</name>
</gene>
<evidence type="ECO:0000256" key="3">
    <source>
        <dbReference type="ARBA" id="ARBA00022448"/>
    </source>
</evidence>
<feature type="transmembrane region" description="Helical" evidence="8">
    <location>
        <begin position="198"/>
        <end position="223"/>
    </location>
</feature>
<feature type="transmembrane region" description="Helical" evidence="8">
    <location>
        <begin position="20"/>
        <end position="40"/>
    </location>
</feature>
<dbReference type="Proteomes" id="UP000244906">
    <property type="component" value="Unassembled WGS sequence"/>
</dbReference>
<dbReference type="Pfam" id="PF00528">
    <property type="entry name" value="BPD_transp_1"/>
    <property type="match status" value="1"/>
</dbReference>
<accession>A0A2V1GWY0</accession>
<feature type="transmembrane region" description="Helical" evidence="8">
    <location>
        <begin position="74"/>
        <end position="98"/>
    </location>
</feature>
<dbReference type="AlphaFoldDB" id="A0A2V1GWY0"/>
<evidence type="ECO:0000259" key="9">
    <source>
        <dbReference type="PROSITE" id="PS50928"/>
    </source>
</evidence>
<dbReference type="InterPro" id="IPR035906">
    <property type="entry name" value="MetI-like_sf"/>
</dbReference>
<dbReference type="SUPFAM" id="SSF161098">
    <property type="entry name" value="MetI-like"/>
    <property type="match status" value="1"/>
</dbReference>
<comment type="caution">
    <text evidence="10">The sequence shown here is derived from an EMBL/GenBank/DDBJ whole genome shotgun (WGS) entry which is preliminary data.</text>
</comment>
<protein>
    <submittedName>
        <fullName evidence="10">Spermidine/putrescine ABC transporter permease</fullName>
    </submittedName>
</protein>
<keyword evidence="5 8" id="KW-0812">Transmembrane</keyword>
<dbReference type="PROSITE" id="PS50928">
    <property type="entry name" value="ABC_TM1"/>
    <property type="match status" value="1"/>
</dbReference>
<keyword evidence="11" id="KW-1185">Reference proteome</keyword>
<dbReference type="CDD" id="cd06261">
    <property type="entry name" value="TM_PBP2"/>
    <property type="match status" value="1"/>
</dbReference>
<evidence type="ECO:0000256" key="2">
    <source>
        <dbReference type="ARBA" id="ARBA00007069"/>
    </source>
</evidence>
<comment type="similarity">
    <text evidence="2">Belongs to the binding-protein-dependent transport system permease family. CysTW subfamily.</text>
</comment>
<evidence type="ECO:0000313" key="11">
    <source>
        <dbReference type="Proteomes" id="UP000244906"/>
    </source>
</evidence>
<feature type="transmembrane region" description="Helical" evidence="8">
    <location>
        <begin position="257"/>
        <end position="280"/>
    </location>
</feature>
<evidence type="ECO:0000256" key="5">
    <source>
        <dbReference type="ARBA" id="ARBA00022692"/>
    </source>
</evidence>
<dbReference type="GO" id="GO:0055085">
    <property type="term" value="P:transmembrane transport"/>
    <property type="evidence" value="ECO:0007669"/>
    <property type="project" value="InterPro"/>
</dbReference>
<evidence type="ECO:0000256" key="7">
    <source>
        <dbReference type="ARBA" id="ARBA00023136"/>
    </source>
</evidence>
<dbReference type="RefSeq" id="WP_116686236.1">
    <property type="nucleotide sequence ID" value="NZ_CAWNYD010000002.1"/>
</dbReference>
<keyword evidence="6 8" id="KW-1133">Transmembrane helix</keyword>
<dbReference type="PANTHER" id="PTHR42929">
    <property type="entry name" value="INNER MEMBRANE ABC TRANSPORTER PERMEASE PROTEIN YDCU-RELATED-RELATED"/>
    <property type="match status" value="1"/>
</dbReference>
<keyword evidence="3 8" id="KW-0813">Transport</keyword>
<evidence type="ECO:0000256" key="6">
    <source>
        <dbReference type="ARBA" id="ARBA00022989"/>
    </source>
</evidence>
<sequence>MISKSSISKKLYTGLWSIPLPLWFTLFFVGPILLLFWLSFWDVKNFVMVPGFNLDNWEKILGANYFWSAYTRTILFALGTAILTTAIAFPASLTIAYLMPLKARLVVLGLIIVPFFTSYLVRIYSWQVYLSENGIIQNAFSYIGINIASMLNSPLALYIGFVTLTLPLAIIIQSISVLSLDKSLIDAAYNLGCGPKRIISAVIIPAAKPGIIIGALFVFIFSFGDFVTPTYLGGGKYTTLSILIADTVKSGQQWPRAAVISVIMIITLLITAMCSIAYAYRKR</sequence>
<evidence type="ECO:0000256" key="8">
    <source>
        <dbReference type="RuleBase" id="RU363032"/>
    </source>
</evidence>
<evidence type="ECO:0000256" key="4">
    <source>
        <dbReference type="ARBA" id="ARBA00022475"/>
    </source>
</evidence>
<proteinExistence type="inferred from homology"/>
<keyword evidence="7 8" id="KW-0472">Membrane</keyword>
<evidence type="ECO:0000313" key="10">
    <source>
        <dbReference type="EMBL" id="PVZ70163.1"/>
    </source>
</evidence>
<feature type="domain" description="ABC transmembrane type-1" evidence="9">
    <location>
        <begin position="70"/>
        <end position="275"/>
    </location>
</feature>
<dbReference type="InterPro" id="IPR000515">
    <property type="entry name" value="MetI-like"/>
</dbReference>
<organism evidence="10 11">
    <name type="scientific">Pelagibaculum spongiae</name>
    <dbReference type="NCBI Taxonomy" id="2080658"/>
    <lineage>
        <taxon>Bacteria</taxon>
        <taxon>Pseudomonadati</taxon>
        <taxon>Pseudomonadota</taxon>
        <taxon>Gammaproteobacteria</taxon>
        <taxon>Oceanospirillales</taxon>
        <taxon>Pelagibaculum</taxon>
    </lineage>
</organism>
<feature type="transmembrane region" description="Helical" evidence="8">
    <location>
        <begin position="105"/>
        <end position="124"/>
    </location>
</feature>
<reference evidence="10 11" key="1">
    <citation type="submission" date="2018-04" db="EMBL/GenBank/DDBJ databases">
        <title>Thalassorhabdus spongiae gen. nov., sp. nov., isolated from a marine sponge in South-West Iceland.</title>
        <authorList>
            <person name="Knobloch S."/>
            <person name="Daussin A."/>
            <person name="Johannsson R."/>
            <person name="Marteinsson V.T."/>
        </authorList>
    </citation>
    <scope>NUCLEOTIDE SEQUENCE [LARGE SCALE GENOMIC DNA]</scope>
    <source>
        <strain evidence="10 11">Hp12</strain>
    </source>
</reference>
<keyword evidence="4" id="KW-1003">Cell membrane</keyword>
<dbReference type="GO" id="GO:0005886">
    <property type="term" value="C:plasma membrane"/>
    <property type="evidence" value="ECO:0007669"/>
    <property type="project" value="UniProtKB-SubCell"/>
</dbReference>
<dbReference type="EMBL" id="QDDL01000002">
    <property type="protein sequence ID" value="PVZ70163.1"/>
    <property type="molecule type" value="Genomic_DNA"/>
</dbReference>